<comment type="function">
    <text evidence="6">Ligates lysine onto the cytidine present at position 34 of the AUA codon-specific tRNA(Ile) that contains the anticodon CAU, in an ATP-dependent manner. Cytidine is converted to lysidine, thus changing the amino acid specificity of the tRNA from methionine to isoleucine.</text>
</comment>
<dbReference type="GO" id="GO:0032267">
    <property type="term" value="F:tRNA(Ile)-lysidine synthase activity"/>
    <property type="evidence" value="ECO:0007669"/>
    <property type="project" value="UniProtKB-EC"/>
</dbReference>
<protein>
    <recommendedName>
        <fullName evidence="6">tRNA(Ile)-lysidine synthase</fullName>
        <ecNumber evidence="6">6.3.4.19</ecNumber>
    </recommendedName>
    <alternativeName>
        <fullName evidence="6">tRNA(Ile)-2-lysyl-cytidine synthase</fullName>
    </alternativeName>
    <alternativeName>
        <fullName evidence="6">tRNA(Ile)-lysidine synthetase</fullName>
    </alternativeName>
</protein>
<name>A0A073J3J1_9RHOB</name>
<dbReference type="Pfam" id="PF01171">
    <property type="entry name" value="ATP_bind_3"/>
    <property type="match status" value="1"/>
</dbReference>
<dbReference type="PANTHER" id="PTHR43033:SF1">
    <property type="entry name" value="TRNA(ILE)-LYSIDINE SYNTHASE-RELATED"/>
    <property type="match status" value="1"/>
</dbReference>
<keyword evidence="1 6" id="KW-0436">Ligase</keyword>
<dbReference type="SUPFAM" id="SSF52402">
    <property type="entry name" value="Adenine nucleotide alpha hydrolases-like"/>
    <property type="match status" value="1"/>
</dbReference>
<dbReference type="InterPro" id="IPR011063">
    <property type="entry name" value="TilS/TtcA_N"/>
</dbReference>
<gene>
    <name evidence="6" type="primary">tilS</name>
    <name evidence="8" type="ORF">SUH3_18515</name>
</gene>
<evidence type="ECO:0000259" key="7">
    <source>
        <dbReference type="Pfam" id="PF01171"/>
    </source>
</evidence>
<evidence type="ECO:0000313" key="9">
    <source>
        <dbReference type="Proteomes" id="UP000027746"/>
    </source>
</evidence>
<feature type="binding site" evidence="6">
    <location>
        <begin position="28"/>
        <end position="33"/>
    </location>
    <ligand>
        <name>ATP</name>
        <dbReference type="ChEBI" id="CHEBI:30616"/>
    </ligand>
</feature>
<dbReference type="GO" id="GO:0005737">
    <property type="term" value="C:cytoplasm"/>
    <property type="evidence" value="ECO:0007669"/>
    <property type="project" value="UniProtKB-SubCell"/>
</dbReference>
<evidence type="ECO:0000256" key="1">
    <source>
        <dbReference type="ARBA" id="ARBA00022598"/>
    </source>
</evidence>
<dbReference type="RefSeq" id="WP_037925452.1">
    <property type="nucleotide sequence ID" value="NZ_CP054599.1"/>
</dbReference>
<comment type="subcellular location">
    <subcellularLocation>
        <location evidence="6">Cytoplasm</location>
    </subcellularLocation>
</comment>
<keyword evidence="2 6" id="KW-0819">tRNA processing</keyword>
<organism evidence="8 9">
    <name type="scientific">Pseudosulfitobacter pseudonitzschiae</name>
    <dbReference type="NCBI Taxonomy" id="1402135"/>
    <lineage>
        <taxon>Bacteria</taxon>
        <taxon>Pseudomonadati</taxon>
        <taxon>Pseudomonadota</taxon>
        <taxon>Alphaproteobacteria</taxon>
        <taxon>Rhodobacterales</taxon>
        <taxon>Roseobacteraceae</taxon>
        <taxon>Pseudosulfitobacter</taxon>
    </lineage>
</organism>
<dbReference type="PANTHER" id="PTHR43033">
    <property type="entry name" value="TRNA(ILE)-LYSIDINE SYNTHASE-RELATED"/>
    <property type="match status" value="1"/>
</dbReference>
<dbReference type="NCBIfam" id="TIGR02432">
    <property type="entry name" value="lysidine_TilS_N"/>
    <property type="match status" value="1"/>
</dbReference>
<dbReference type="GO" id="GO:0005524">
    <property type="term" value="F:ATP binding"/>
    <property type="evidence" value="ECO:0007669"/>
    <property type="project" value="UniProtKB-UniRule"/>
</dbReference>
<comment type="similarity">
    <text evidence="6">Belongs to the tRNA(Ile)-lysidine synthase family.</text>
</comment>
<dbReference type="HAMAP" id="MF_01161">
    <property type="entry name" value="tRNA_Ile_lys_synt"/>
    <property type="match status" value="1"/>
</dbReference>
<evidence type="ECO:0000313" key="8">
    <source>
        <dbReference type="EMBL" id="KEJ96256.1"/>
    </source>
</evidence>
<comment type="catalytic activity">
    <reaction evidence="5 6">
        <text>cytidine(34) in tRNA(Ile2) + L-lysine + ATP = lysidine(34) in tRNA(Ile2) + AMP + diphosphate + H(+)</text>
        <dbReference type="Rhea" id="RHEA:43744"/>
        <dbReference type="Rhea" id="RHEA-COMP:10625"/>
        <dbReference type="Rhea" id="RHEA-COMP:10670"/>
        <dbReference type="ChEBI" id="CHEBI:15378"/>
        <dbReference type="ChEBI" id="CHEBI:30616"/>
        <dbReference type="ChEBI" id="CHEBI:32551"/>
        <dbReference type="ChEBI" id="CHEBI:33019"/>
        <dbReference type="ChEBI" id="CHEBI:82748"/>
        <dbReference type="ChEBI" id="CHEBI:83665"/>
        <dbReference type="ChEBI" id="CHEBI:456215"/>
        <dbReference type="EC" id="6.3.4.19"/>
    </reaction>
</comment>
<proteinExistence type="inferred from homology"/>
<dbReference type="GO" id="GO:0006400">
    <property type="term" value="P:tRNA modification"/>
    <property type="evidence" value="ECO:0007669"/>
    <property type="project" value="UniProtKB-UniRule"/>
</dbReference>
<keyword evidence="3 6" id="KW-0547">Nucleotide-binding</keyword>
<dbReference type="Gene3D" id="3.40.50.620">
    <property type="entry name" value="HUPs"/>
    <property type="match status" value="1"/>
</dbReference>
<keyword evidence="4 6" id="KW-0067">ATP-binding</keyword>
<evidence type="ECO:0000256" key="2">
    <source>
        <dbReference type="ARBA" id="ARBA00022694"/>
    </source>
</evidence>
<keyword evidence="6" id="KW-0963">Cytoplasm</keyword>
<sequence>MDDDAALNAAIAAHLLPEPPEKLGVAVSGGGDSMALLALAAGFAQTHEVQVHVISVDHGLRSGARDELALVAAFCAERGLSHHIESWSGWDGSGNLQGAARAARYKLINRWAETVGLRMVLLGHTADDQAETLMMRLARGAGVDGLSAMAPRRMREGITYVRPFLDITRAELRDYLTRHDIAWADDPSNDDTSFARVAMRQALTQLEPLGLSARTLAGVARNMRQSREALNWQTHSAAREVAQVQAGAVRVDIQKFRALPEEIARRLLVQAVMWINGGNYPPRRSGVAGVQAAVREGRTTTLDGCQISFAGEAMWIYRELNAVRDIFSKPGGVWDNRWRVEGHENNPRLHVGPLGEDGLALCPDWREHGLPRGAMLSLPAVWEGGDLVVAPVFDDAAGWSAEIAGGQETFFAALLSRQ</sequence>
<feature type="domain" description="tRNA(Ile)-lysidine/2-thiocytidine synthase N-terminal" evidence="7">
    <location>
        <begin position="23"/>
        <end position="201"/>
    </location>
</feature>
<dbReference type="EMBL" id="JAMD01000004">
    <property type="protein sequence ID" value="KEJ96256.1"/>
    <property type="molecule type" value="Genomic_DNA"/>
</dbReference>
<keyword evidence="9" id="KW-1185">Reference proteome</keyword>
<dbReference type="EC" id="6.3.4.19" evidence="6"/>
<evidence type="ECO:0000256" key="3">
    <source>
        <dbReference type="ARBA" id="ARBA00022741"/>
    </source>
</evidence>
<dbReference type="Proteomes" id="UP000027746">
    <property type="component" value="Unassembled WGS sequence"/>
</dbReference>
<dbReference type="GeneID" id="68870924"/>
<dbReference type="InterPro" id="IPR012094">
    <property type="entry name" value="tRNA_Ile_lys_synt"/>
</dbReference>
<reference evidence="8 9" key="1">
    <citation type="submission" date="2014-01" db="EMBL/GenBank/DDBJ databases">
        <title>Sulfitobacter sp. H3 (MCCC 1A00686) Genome Sequencing.</title>
        <authorList>
            <person name="Lai Q."/>
            <person name="Hong Z."/>
        </authorList>
    </citation>
    <scope>NUCLEOTIDE SEQUENCE [LARGE SCALE GENOMIC DNA]</scope>
    <source>
        <strain evidence="8 9">H3</strain>
    </source>
</reference>
<dbReference type="InterPro" id="IPR014729">
    <property type="entry name" value="Rossmann-like_a/b/a_fold"/>
</dbReference>
<dbReference type="InterPro" id="IPR012795">
    <property type="entry name" value="tRNA_Ile_lys_synt_N"/>
</dbReference>
<comment type="caution">
    <text evidence="8">The sequence shown here is derived from an EMBL/GenBank/DDBJ whole genome shotgun (WGS) entry which is preliminary data.</text>
</comment>
<accession>A0A073J3J1</accession>
<dbReference type="AlphaFoldDB" id="A0A073J3J1"/>
<dbReference type="OrthoDB" id="9807403at2"/>
<evidence type="ECO:0000256" key="5">
    <source>
        <dbReference type="ARBA" id="ARBA00048539"/>
    </source>
</evidence>
<comment type="domain">
    <text evidence="6">The N-terminal region contains the highly conserved SGGXDS motif, predicted to be a P-loop motif involved in ATP binding.</text>
</comment>
<dbReference type="CDD" id="cd01992">
    <property type="entry name" value="TilS_N"/>
    <property type="match status" value="1"/>
</dbReference>
<evidence type="ECO:0000256" key="6">
    <source>
        <dbReference type="HAMAP-Rule" id="MF_01161"/>
    </source>
</evidence>
<evidence type="ECO:0000256" key="4">
    <source>
        <dbReference type="ARBA" id="ARBA00022840"/>
    </source>
</evidence>